<dbReference type="GO" id="GO:0005829">
    <property type="term" value="C:cytosol"/>
    <property type="evidence" value="ECO:0007669"/>
    <property type="project" value="TreeGrafter"/>
</dbReference>
<dbReference type="KEGG" id="pnp:IJ22_31950"/>
<reference evidence="2" key="1">
    <citation type="submission" date="2015-12" db="EMBL/GenBank/DDBJ databases">
        <title>Complete genome sequences of two moderately thermophilic Paenibacillus species.</title>
        <authorList>
            <person name="Butler R.III."/>
            <person name="Wang J."/>
            <person name="Stark B.C."/>
            <person name="Pombert J.-F."/>
        </authorList>
    </citation>
    <scope>NUCLEOTIDE SEQUENCE [LARGE SCALE GENOMIC DNA]</scope>
    <source>
        <strain evidence="2">32O-Y</strain>
    </source>
</reference>
<reference evidence="1 2" key="2">
    <citation type="journal article" date="2016" name="Genome Announc.">
        <title>Complete Genome Sequences of Two Interactive Moderate Thermophiles, Paenibacillus napthalenovorans 32O-Y and Paenibacillus sp. 32O-W.</title>
        <authorList>
            <person name="Butler R.R.III."/>
            <person name="Wang J."/>
            <person name="Stark B.C."/>
            <person name="Pombert J.F."/>
        </authorList>
    </citation>
    <scope>NUCLEOTIDE SEQUENCE [LARGE SCALE GENOMIC DNA]</scope>
    <source>
        <strain evidence="1 2">32O-Y</strain>
    </source>
</reference>
<proteinExistence type="predicted"/>
<dbReference type="RefSeq" id="WP_074728795.1">
    <property type="nucleotide sequence ID" value="NZ_BJCS01000017.1"/>
</dbReference>
<name>A0A0U2UKA7_9BACL</name>
<organism evidence="1 2">
    <name type="scientific">Paenibacillus naphthalenovorans</name>
    <dbReference type="NCBI Taxonomy" id="162209"/>
    <lineage>
        <taxon>Bacteria</taxon>
        <taxon>Bacillati</taxon>
        <taxon>Bacillota</taxon>
        <taxon>Bacilli</taxon>
        <taxon>Bacillales</taxon>
        <taxon>Paenibacillaceae</taxon>
        <taxon>Paenibacillus</taxon>
    </lineage>
</organism>
<dbReference type="SUPFAM" id="SSF55298">
    <property type="entry name" value="YjgF-like"/>
    <property type="match status" value="1"/>
</dbReference>
<dbReference type="OrthoDB" id="9815126at2"/>
<dbReference type="Gene3D" id="3.30.1330.40">
    <property type="entry name" value="RutC-like"/>
    <property type="match status" value="1"/>
</dbReference>
<dbReference type="STRING" id="162209.IJ22_31950"/>
<accession>A0A0U2UKA7</accession>
<keyword evidence="2" id="KW-1185">Reference proteome</keyword>
<evidence type="ECO:0000313" key="2">
    <source>
        <dbReference type="Proteomes" id="UP000061660"/>
    </source>
</evidence>
<dbReference type="Pfam" id="PF01042">
    <property type="entry name" value="Ribonuc_L-PSP"/>
    <property type="match status" value="1"/>
</dbReference>
<dbReference type="InterPro" id="IPR006175">
    <property type="entry name" value="YjgF/YER057c/UK114"/>
</dbReference>
<dbReference type="PANTHER" id="PTHR11803:SF39">
    <property type="entry name" value="2-IMINOBUTANOATE_2-IMINOPROPANOATE DEAMINASE"/>
    <property type="match status" value="1"/>
</dbReference>
<dbReference type="AlphaFoldDB" id="A0A0U2UKA7"/>
<evidence type="ECO:0000313" key="1">
    <source>
        <dbReference type="EMBL" id="ALS23564.1"/>
    </source>
</evidence>
<dbReference type="Proteomes" id="UP000061660">
    <property type="component" value="Chromosome"/>
</dbReference>
<dbReference type="PATRIC" id="fig|162209.4.peg.3421"/>
<gene>
    <name evidence="1" type="ORF">IJ22_31950</name>
</gene>
<dbReference type="EMBL" id="CP013652">
    <property type="protein sequence ID" value="ALS23564.1"/>
    <property type="molecule type" value="Genomic_DNA"/>
</dbReference>
<dbReference type="CDD" id="cd00448">
    <property type="entry name" value="YjgF_YER057c_UK114_family"/>
    <property type="match status" value="1"/>
</dbReference>
<sequence>MARRKSIEIEGITHRSAPIPLGAKVDQLVFSSAIAGMDPASGEIPEDPVKQVELVFRNVERFMEISGGTPADIGRMTVYLQDEQYRDLVNEEWVKMFPDPESRPARHSVVKNLRMGAIVQVEIIAVLP</sequence>
<dbReference type="PANTHER" id="PTHR11803">
    <property type="entry name" value="2-IMINOBUTANOATE/2-IMINOPROPANOATE DEAMINASE RIDA"/>
    <property type="match status" value="1"/>
</dbReference>
<dbReference type="InterPro" id="IPR035959">
    <property type="entry name" value="RutC-like_sf"/>
</dbReference>
<protein>
    <submittedName>
        <fullName evidence="1">Endoribonuclease L-PSP</fullName>
    </submittedName>
</protein>
<dbReference type="GO" id="GO:0019239">
    <property type="term" value="F:deaminase activity"/>
    <property type="evidence" value="ECO:0007669"/>
    <property type="project" value="TreeGrafter"/>
</dbReference>